<keyword evidence="2" id="KW-0904">Protein phosphatase</keyword>
<dbReference type="InterPro" id="IPR029021">
    <property type="entry name" value="Prot-tyrosine_phosphatase-like"/>
</dbReference>
<dbReference type="InterPro" id="IPR020422">
    <property type="entry name" value="TYR_PHOSPHATASE_DUAL_dom"/>
</dbReference>
<dbReference type="PANTHER" id="PTHR10367:SF9">
    <property type="entry name" value="DUAL-SPECIFICITY PHOSPHATASE 11 (RNA_RNP COMPLEX 1-INTERACTING)"/>
    <property type="match status" value="1"/>
</dbReference>
<feature type="compositionally biased region" description="Basic and acidic residues" evidence="3">
    <location>
        <begin position="1"/>
        <end position="18"/>
    </location>
</feature>
<dbReference type="EMBL" id="JAUCMV010000005">
    <property type="protein sequence ID" value="KAK0395594.1"/>
    <property type="molecule type" value="Genomic_DNA"/>
</dbReference>
<evidence type="ECO:0000256" key="3">
    <source>
        <dbReference type="SAM" id="MobiDB-lite"/>
    </source>
</evidence>
<feature type="region of interest" description="Disordered" evidence="3">
    <location>
        <begin position="302"/>
        <end position="330"/>
    </location>
</feature>
<sequence length="330" mass="38094">MDPSAPDKRDHSGEKQDHNPACGTRSPPAQTSEKPRGSNIGRHRNGGNWRNERRNVEHHQRHRVENRDQKATEKGKERVQYTSCGRLPDGWVNYVAIGSNVSGTPFLPFKTPLRAEFKSKLNGVELFEVDTLLKCVVSNNRKLGLVIDLTNTDRYYDSRIWQKNGIYYVKMRNHGQDVHLQNGLFNRFRNTVDGFRRRHPEDNLLIGVHCTHGLNRTGYLICRYMIEVLKVNAREAIWEFERSRGYAIEKDSYVNSLKEIALSLQAEQTKALESVDEWEDMTHRKRTDKLLTSKKSSWLEQLRDDTPSLDSERSNSADHLAAEIETSAHI</sequence>
<organism evidence="5 6">
    <name type="scientific">Steinernema hermaphroditum</name>
    <dbReference type="NCBI Taxonomy" id="289476"/>
    <lineage>
        <taxon>Eukaryota</taxon>
        <taxon>Metazoa</taxon>
        <taxon>Ecdysozoa</taxon>
        <taxon>Nematoda</taxon>
        <taxon>Chromadorea</taxon>
        <taxon>Rhabditida</taxon>
        <taxon>Tylenchina</taxon>
        <taxon>Panagrolaimomorpha</taxon>
        <taxon>Strongyloidoidea</taxon>
        <taxon>Steinernematidae</taxon>
        <taxon>Steinernema</taxon>
    </lineage>
</organism>
<dbReference type="InterPro" id="IPR016130">
    <property type="entry name" value="Tyr_Pase_AS"/>
</dbReference>
<feature type="compositionally biased region" description="Basic and acidic residues" evidence="3">
    <location>
        <begin position="50"/>
        <end position="79"/>
    </location>
</feature>
<feature type="region of interest" description="Disordered" evidence="3">
    <location>
        <begin position="1"/>
        <end position="79"/>
    </location>
</feature>
<comment type="caution">
    <text evidence="5">The sequence shown here is derived from an EMBL/GenBank/DDBJ whole genome shotgun (WGS) entry which is preliminary data.</text>
</comment>
<gene>
    <name evidence="5" type="ORF">QR680_001347</name>
</gene>
<dbReference type="GO" id="GO:0004721">
    <property type="term" value="F:phosphoprotein phosphatase activity"/>
    <property type="evidence" value="ECO:0007669"/>
    <property type="project" value="UniProtKB-KW"/>
</dbReference>
<reference evidence="5" key="1">
    <citation type="submission" date="2023-06" db="EMBL/GenBank/DDBJ databases">
        <title>Genomic analysis of the entomopathogenic nematode Steinernema hermaphroditum.</title>
        <authorList>
            <person name="Schwarz E.M."/>
            <person name="Heppert J.K."/>
            <person name="Baniya A."/>
            <person name="Schwartz H.T."/>
            <person name="Tan C.-H."/>
            <person name="Antoshechkin I."/>
            <person name="Sternberg P.W."/>
            <person name="Goodrich-Blair H."/>
            <person name="Dillman A.R."/>
        </authorList>
    </citation>
    <scope>NUCLEOTIDE SEQUENCE</scope>
    <source>
        <strain evidence="5">PS9179</strain>
        <tissue evidence="5">Whole animal</tissue>
    </source>
</reference>
<dbReference type="PANTHER" id="PTHR10367">
    <property type="entry name" value="MRNA-CAPPING ENZYME"/>
    <property type="match status" value="1"/>
</dbReference>
<dbReference type="InterPro" id="IPR000387">
    <property type="entry name" value="Tyr_Pase_dom"/>
</dbReference>
<protein>
    <recommendedName>
        <fullName evidence="4">Tyrosine specific protein phosphatases domain-containing protein</fullName>
    </recommendedName>
</protein>
<dbReference type="InterPro" id="IPR000340">
    <property type="entry name" value="Dual-sp_phosphatase_cat-dom"/>
</dbReference>
<dbReference type="Proteomes" id="UP001175271">
    <property type="component" value="Unassembled WGS sequence"/>
</dbReference>
<evidence type="ECO:0000313" key="6">
    <source>
        <dbReference type="Proteomes" id="UP001175271"/>
    </source>
</evidence>
<feature type="domain" description="Tyrosine specific protein phosphatases" evidence="4">
    <location>
        <begin position="186"/>
        <end position="255"/>
    </location>
</feature>
<dbReference type="Pfam" id="PF00782">
    <property type="entry name" value="DSPc"/>
    <property type="match status" value="1"/>
</dbReference>
<dbReference type="PROSITE" id="PS50056">
    <property type="entry name" value="TYR_PHOSPHATASE_2"/>
    <property type="match status" value="1"/>
</dbReference>
<dbReference type="SUPFAM" id="SSF52799">
    <property type="entry name" value="(Phosphotyrosine protein) phosphatases II"/>
    <property type="match status" value="1"/>
</dbReference>
<keyword evidence="6" id="KW-1185">Reference proteome</keyword>
<dbReference type="AlphaFoldDB" id="A0AA39GYN5"/>
<dbReference type="GO" id="GO:0004651">
    <property type="term" value="F:polynucleotide 5'-phosphatase activity"/>
    <property type="evidence" value="ECO:0007669"/>
    <property type="project" value="TreeGrafter"/>
</dbReference>
<name>A0AA39GYN5_9BILA</name>
<dbReference type="InterPro" id="IPR051029">
    <property type="entry name" value="mRNA_Capping_Enz/RNA_Phosphat"/>
</dbReference>
<evidence type="ECO:0000256" key="2">
    <source>
        <dbReference type="ARBA" id="ARBA00022912"/>
    </source>
</evidence>
<proteinExistence type="predicted"/>
<dbReference type="PROSITE" id="PS00383">
    <property type="entry name" value="TYR_PHOSPHATASE_1"/>
    <property type="match status" value="1"/>
</dbReference>
<evidence type="ECO:0000313" key="5">
    <source>
        <dbReference type="EMBL" id="KAK0395594.1"/>
    </source>
</evidence>
<dbReference type="SMART" id="SM00195">
    <property type="entry name" value="DSPc"/>
    <property type="match status" value="1"/>
</dbReference>
<dbReference type="Gene3D" id="3.90.190.10">
    <property type="entry name" value="Protein tyrosine phosphatase superfamily"/>
    <property type="match status" value="1"/>
</dbReference>
<evidence type="ECO:0000256" key="1">
    <source>
        <dbReference type="ARBA" id="ARBA00022801"/>
    </source>
</evidence>
<evidence type="ECO:0000259" key="4">
    <source>
        <dbReference type="PROSITE" id="PS50056"/>
    </source>
</evidence>
<accession>A0AA39GYN5</accession>
<keyword evidence="1" id="KW-0378">Hydrolase</keyword>